<dbReference type="GO" id="GO:0042586">
    <property type="term" value="F:peptide deformylase activity"/>
    <property type="evidence" value="ECO:0007669"/>
    <property type="project" value="UniProtKB-UniRule"/>
</dbReference>
<dbReference type="PIRSF" id="PIRSF004749">
    <property type="entry name" value="Pep_def"/>
    <property type="match status" value="1"/>
</dbReference>
<dbReference type="InterPro" id="IPR023635">
    <property type="entry name" value="Peptide_deformylase"/>
</dbReference>
<dbReference type="OrthoDB" id="9784988at2"/>
<name>A0A2S7T4Q0_9FLAO</name>
<evidence type="ECO:0000256" key="1">
    <source>
        <dbReference type="ARBA" id="ARBA00010759"/>
    </source>
</evidence>
<dbReference type="CDD" id="cd00487">
    <property type="entry name" value="Pep_deformylase"/>
    <property type="match status" value="1"/>
</dbReference>
<dbReference type="EC" id="3.5.1.88" evidence="4"/>
<feature type="binding site" evidence="4">
    <location>
        <position position="105"/>
    </location>
    <ligand>
        <name>Fe cation</name>
        <dbReference type="ChEBI" id="CHEBI:24875"/>
    </ligand>
</feature>
<dbReference type="EMBL" id="MQVX01000001">
    <property type="protein sequence ID" value="PQJ14634.1"/>
    <property type="molecule type" value="Genomic_DNA"/>
</dbReference>
<comment type="cofactor">
    <cofactor evidence="4">
        <name>Fe(2+)</name>
        <dbReference type="ChEBI" id="CHEBI:29033"/>
    </cofactor>
    <text evidence="4">Binds 1 Fe(2+) ion.</text>
</comment>
<dbReference type="NCBIfam" id="NF001159">
    <property type="entry name" value="PRK00150.1-3"/>
    <property type="match status" value="1"/>
</dbReference>
<dbReference type="HAMAP" id="MF_00163">
    <property type="entry name" value="Pep_deformylase"/>
    <property type="match status" value="1"/>
</dbReference>
<dbReference type="Pfam" id="PF01327">
    <property type="entry name" value="Pep_deformylase"/>
    <property type="match status" value="1"/>
</dbReference>
<gene>
    <name evidence="4" type="primary">def</name>
    <name evidence="5" type="ORF">BST99_01725</name>
</gene>
<organism evidence="5 6">
    <name type="scientific">Aureicoccus marinus</name>
    <dbReference type="NCBI Taxonomy" id="754435"/>
    <lineage>
        <taxon>Bacteria</taxon>
        <taxon>Pseudomonadati</taxon>
        <taxon>Bacteroidota</taxon>
        <taxon>Flavobacteriia</taxon>
        <taxon>Flavobacteriales</taxon>
        <taxon>Flavobacteriaceae</taxon>
        <taxon>Aureicoccus</taxon>
    </lineage>
</organism>
<dbReference type="PANTHER" id="PTHR10458">
    <property type="entry name" value="PEPTIDE DEFORMYLASE"/>
    <property type="match status" value="1"/>
</dbReference>
<feature type="binding site" evidence="4">
    <location>
        <position position="151"/>
    </location>
    <ligand>
        <name>Fe cation</name>
        <dbReference type="ChEBI" id="CHEBI:24875"/>
    </ligand>
</feature>
<dbReference type="AlphaFoldDB" id="A0A2S7T4Q0"/>
<dbReference type="Gene3D" id="3.90.45.10">
    <property type="entry name" value="Peptide deformylase"/>
    <property type="match status" value="1"/>
</dbReference>
<comment type="similarity">
    <text evidence="1 4">Belongs to the polypeptide deformylase family.</text>
</comment>
<comment type="catalytic activity">
    <reaction evidence="4">
        <text>N-terminal N-formyl-L-methionyl-[peptide] + H2O = N-terminal L-methionyl-[peptide] + formate</text>
        <dbReference type="Rhea" id="RHEA:24420"/>
        <dbReference type="Rhea" id="RHEA-COMP:10639"/>
        <dbReference type="Rhea" id="RHEA-COMP:10640"/>
        <dbReference type="ChEBI" id="CHEBI:15377"/>
        <dbReference type="ChEBI" id="CHEBI:15740"/>
        <dbReference type="ChEBI" id="CHEBI:49298"/>
        <dbReference type="ChEBI" id="CHEBI:64731"/>
        <dbReference type="EC" id="3.5.1.88"/>
    </reaction>
</comment>
<dbReference type="GO" id="GO:0046872">
    <property type="term" value="F:metal ion binding"/>
    <property type="evidence" value="ECO:0007669"/>
    <property type="project" value="UniProtKB-KW"/>
</dbReference>
<evidence type="ECO:0000256" key="2">
    <source>
        <dbReference type="ARBA" id="ARBA00022723"/>
    </source>
</evidence>
<comment type="caution">
    <text evidence="5">The sequence shown here is derived from an EMBL/GenBank/DDBJ whole genome shotgun (WGS) entry which is preliminary data.</text>
</comment>
<proteinExistence type="inferred from homology"/>
<dbReference type="RefSeq" id="WP_105000268.1">
    <property type="nucleotide sequence ID" value="NZ_MQVX01000001.1"/>
</dbReference>
<keyword evidence="4" id="KW-0408">Iron</keyword>
<evidence type="ECO:0000256" key="4">
    <source>
        <dbReference type="HAMAP-Rule" id="MF_00163"/>
    </source>
</evidence>
<feature type="active site" evidence="4">
    <location>
        <position position="148"/>
    </location>
</feature>
<keyword evidence="6" id="KW-1185">Reference proteome</keyword>
<comment type="function">
    <text evidence="4">Removes the formyl group from the N-terminal Met of newly synthesized proteins. Requires at least a dipeptide for an efficient rate of reaction. N-terminal L-methionine is a prerequisite for activity but the enzyme has broad specificity at other positions.</text>
</comment>
<dbReference type="SUPFAM" id="SSF56420">
    <property type="entry name" value="Peptide deformylase"/>
    <property type="match status" value="1"/>
</dbReference>
<keyword evidence="2 4" id="KW-0479">Metal-binding</keyword>
<dbReference type="PRINTS" id="PR01576">
    <property type="entry name" value="PDEFORMYLASE"/>
</dbReference>
<reference evidence="6" key="1">
    <citation type="submission" date="2016-11" db="EMBL/GenBank/DDBJ databases">
        <title>Trade-off between light-utilization and light-protection in marine flavobacteria.</title>
        <authorList>
            <person name="Kumagai Y."/>
            <person name="Yoshizawa S."/>
            <person name="Kogure K."/>
        </authorList>
    </citation>
    <scope>NUCLEOTIDE SEQUENCE [LARGE SCALE GENOMIC DNA]</scope>
    <source>
        <strain evidence="6">SG-18</strain>
    </source>
</reference>
<keyword evidence="4" id="KW-0648">Protein biosynthesis</keyword>
<evidence type="ECO:0000256" key="3">
    <source>
        <dbReference type="ARBA" id="ARBA00022801"/>
    </source>
</evidence>
<evidence type="ECO:0000313" key="5">
    <source>
        <dbReference type="EMBL" id="PQJ14634.1"/>
    </source>
</evidence>
<keyword evidence="3 4" id="KW-0378">Hydrolase</keyword>
<protein>
    <recommendedName>
        <fullName evidence="4">Peptide deformylase</fullName>
        <shortName evidence="4">PDF</shortName>
        <ecNumber evidence="4">3.5.1.88</ecNumber>
    </recommendedName>
    <alternativeName>
        <fullName evidence="4">Polypeptide deformylase</fullName>
    </alternativeName>
</protein>
<feature type="binding site" evidence="4">
    <location>
        <position position="147"/>
    </location>
    <ligand>
        <name>Fe cation</name>
        <dbReference type="ChEBI" id="CHEBI:24875"/>
    </ligand>
</feature>
<dbReference type="NCBIfam" id="TIGR00079">
    <property type="entry name" value="pept_deformyl"/>
    <property type="match status" value="1"/>
</dbReference>
<evidence type="ECO:0000313" key="6">
    <source>
        <dbReference type="Proteomes" id="UP000239366"/>
    </source>
</evidence>
<dbReference type="InterPro" id="IPR036821">
    <property type="entry name" value="Peptide_deformylase_sf"/>
</dbReference>
<dbReference type="PANTHER" id="PTHR10458:SF22">
    <property type="entry name" value="PEPTIDE DEFORMYLASE"/>
    <property type="match status" value="1"/>
</dbReference>
<accession>A0A2S7T4Q0</accession>
<dbReference type="GO" id="GO:0006412">
    <property type="term" value="P:translation"/>
    <property type="evidence" value="ECO:0007669"/>
    <property type="project" value="UniProtKB-UniRule"/>
</dbReference>
<dbReference type="Proteomes" id="UP000239366">
    <property type="component" value="Unassembled WGS sequence"/>
</dbReference>
<sequence length="197" mass="22546">MVLPIVAYGDPVLKKKAVDIDADYPKLKELIDNMWDTMYNAHGVGLAAPQIGLAIRLFLVDTAPFAEDEELTEEEVEELKAFKKVFINPTIVEEEGEEWAFSEGCLSIPDVREDVYRKPELVLHYQDEDFNAHELKLDGVIARVVQHEYDHIEGILFTDKLSSLKKRLLRGRLEKISKGKISVDYKMRFPAIKKGRS</sequence>